<sequence>MIDEALDFVNAVSIVFADDREKYDEFLTILKDARNVTDLRGIIARMEELLKG</sequence>
<evidence type="ECO:0000256" key="3">
    <source>
        <dbReference type="PROSITE-ProRule" id="PRU00810"/>
    </source>
</evidence>
<keyword evidence="2 3" id="KW-0539">Nucleus</keyword>
<dbReference type="InterPro" id="IPR003822">
    <property type="entry name" value="PAH"/>
</dbReference>
<dbReference type="AlphaFoldDB" id="A0A392PTF6"/>
<accession>A0A392PTF6</accession>
<dbReference type="EMBL" id="LXQA010092997">
    <property type="protein sequence ID" value="MCI14586.1"/>
    <property type="molecule type" value="Genomic_DNA"/>
</dbReference>
<comment type="subcellular location">
    <subcellularLocation>
        <location evidence="1 3">Nucleus</location>
    </subcellularLocation>
</comment>
<proteinExistence type="predicted"/>
<dbReference type="Proteomes" id="UP000265520">
    <property type="component" value="Unassembled WGS sequence"/>
</dbReference>
<comment type="caution">
    <text evidence="4">The sequence shown here is derived from an EMBL/GenBank/DDBJ whole genome shotgun (WGS) entry which is preliminary data.</text>
</comment>
<dbReference type="PROSITE" id="PS51477">
    <property type="entry name" value="PAH"/>
    <property type="match status" value="1"/>
</dbReference>
<evidence type="ECO:0000313" key="5">
    <source>
        <dbReference type="Proteomes" id="UP000265520"/>
    </source>
</evidence>
<dbReference type="InterPro" id="IPR036600">
    <property type="entry name" value="PAH_sf"/>
</dbReference>
<name>A0A392PTF6_9FABA</name>
<evidence type="ECO:0000256" key="2">
    <source>
        <dbReference type="ARBA" id="ARBA00023242"/>
    </source>
</evidence>
<dbReference type="GO" id="GO:0005634">
    <property type="term" value="C:nucleus"/>
    <property type="evidence" value="ECO:0007669"/>
    <property type="project" value="UniProtKB-SubCell"/>
</dbReference>
<protein>
    <submittedName>
        <fullName evidence="4">Paired amphipathic helix protein Sin3-like 4-like</fullName>
    </submittedName>
</protein>
<reference evidence="4 5" key="1">
    <citation type="journal article" date="2018" name="Front. Plant Sci.">
        <title>Red Clover (Trifolium pratense) and Zigzag Clover (T. medium) - A Picture of Genomic Similarities and Differences.</title>
        <authorList>
            <person name="Dluhosova J."/>
            <person name="Istvanek J."/>
            <person name="Nedelnik J."/>
            <person name="Repkova J."/>
        </authorList>
    </citation>
    <scope>NUCLEOTIDE SEQUENCE [LARGE SCALE GENOMIC DNA]</scope>
    <source>
        <strain evidence="5">cv. 10/8</strain>
        <tissue evidence="4">Leaf</tissue>
    </source>
</reference>
<evidence type="ECO:0000313" key="4">
    <source>
        <dbReference type="EMBL" id="MCI14586.1"/>
    </source>
</evidence>
<dbReference type="GO" id="GO:0006355">
    <property type="term" value="P:regulation of DNA-templated transcription"/>
    <property type="evidence" value="ECO:0007669"/>
    <property type="project" value="InterPro"/>
</dbReference>
<organism evidence="4 5">
    <name type="scientific">Trifolium medium</name>
    <dbReference type="NCBI Taxonomy" id="97028"/>
    <lineage>
        <taxon>Eukaryota</taxon>
        <taxon>Viridiplantae</taxon>
        <taxon>Streptophyta</taxon>
        <taxon>Embryophyta</taxon>
        <taxon>Tracheophyta</taxon>
        <taxon>Spermatophyta</taxon>
        <taxon>Magnoliopsida</taxon>
        <taxon>eudicotyledons</taxon>
        <taxon>Gunneridae</taxon>
        <taxon>Pentapetalae</taxon>
        <taxon>rosids</taxon>
        <taxon>fabids</taxon>
        <taxon>Fabales</taxon>
        <taxon>Fabaceae</taxon>
        <taxon>Papilionoideae</taxon>
        <taxon>50 kb inversion clade</taxon>
        <taxon>NPAAA clade</taxon>
        <taxon>Hologalegina</taxon>
        <taxon>IRL clade</taxon>
        <taxon>Trifolieae</taxon>
        <taxon>Trifolium</taxon>
    </lineage>
</organism>
<evidence type="ECO:0000256" key="1">
    <source>
        <dbReference type="ARBA" id="ARBA00004123"/>
    </source>
</evidence>
<feature type="non-terminal residue" evidence="4">
    <location>
        <position position="52"/>
    </location>
</feature>
<dbReference type="SUPFAM" id="SSF47762">
    <property type="entry name" value="PAH2 domain"/>
    <property type="match status" value="1"/>
</dbReference>
<keyword evidence="5" id="KW-1185">Reference proteome</keyword>
<dbReference type="Gene3D" id="1.20.1160.11">
    <property type="entry name" value="Paired amphipathic helix"/>
    <property type="match status" value="1"/>
</dbReference>
<dbReference type="Pfam" id="PF02671">
    <property type="entry name" value="PAH"/>
    <property type="match status" value="1"/>
</dbReference>